<evidence type="ECO:0000313" key="2">
    <source>
        <dbReference type="Proteomes" id="UP000255129"/>
    </source>
</evidence>
<sequence length="158" mass="18468">MKKYIAASILLVAIVSIAFVFTNKKEDEMTICHSEIVWIKENGTPDGIILKSKMSLQIADNHSGRMNFYGYIKEQDTVYRLDRAVYFEYNPVDNKGHYAIRFKSSSIMTSDNTPNNIFSTFFNVDREKINYYIQVKKMEDNIYILKDEAYTSFTCFIE</sequence>
<protein>
    <submittedName>
        <fullName evidence="1">Uncharacterized protein</fullName>
    </submittedName>
</protein>
<evidence type="ECO:0000313" key="1">
    <source>
        <dbReference type="EMBL" id="SUC34317.1"/>
    </source>
</evidence>
<organism evidence="1 2">
    <name type="scientific">Providencia rustigianii</name>
    <dbReference type="NCBI Taxonomy" id="158850"/>
    <lineage>
        <taxon>Bacteria</taxon>
        <taxon>Pseudomonadati</taxon>
        <taxon>Pseudomonadota</taxon>
        <taxon>Gammaproteobacteria</taxon>
        <taxon>Enterobacterales</taxon>
        <taxon>Morganellaceae</taxon>
        <taxon>Providencia</taxon>
    </lineage>
</organism>
<dbReference type="Pfam" id="PF15941">
    <property type="entry name" value="FidL_like"/>
    <property type="match status" value="1"/>
</dbReference>
<dbReference type="EMBL" id="UGUA01000002">
    <property type="protein sequence ID" value="SUC34317.1"/>
    <property type="molecule type" value="Genomic_DNA"/>
</dbReference>
<dbReference type="RefSeq" id="WP_112836055.1">
    <property type="nucleotide sequence ID" value="NZ_AP018946.1"/>
</dbReference>
<dbReference type="OrthoDB" id="6455141at2"/>
<proteinExistence type="predicted"/>
<gene>
    <name evidence="1" type="ORF">NCTC12026_00654</name>
</gene>
<dbReference type="InterPro" id="IPR031854">
    <property type="entry name" value="FidL-like"/>
</dbReference>
<dbReference type="Proteomes" id="UP000255129">
    <property type="component" value="Unassembled WGS sequence"/>
</dbReference>
<dbReference type="AlphaFoldDB" id="A0A379G054"/>
<name>A0A379G054_9GAMM</name>
<reference evidence="1 2" key="1">
    <citation type="submission" date="2018-06" db="EMBL/GenBank/DDBJ databases">
        <authorList>
            <consortium name="Pathogen Informatics"/>
            <person name="Doyle S."/>
        </authorList>
    </citation>
    <scope>NUCLEOTIDE SEQUENCE [LARGE SCALE GENOMIC DNA]</scope>
    <source>
        <strain evidence="1 2">NCTC12026</strain>
    </source>
</reference>
<accession>A0A379G054</accession>